<name>A0ACB9MYD8_BAUVA</name>
<proteinExistence type="predicted"/>
<dbReference type="EMBL" id="CM039433">
    <property type="protein sequence ID" value="KAI4328758.1"/>
    <property type="molecule type" value="Genomic_DNA"/>
</dbReference>
<comment type="caution">
    <text evidence="1">The sequence shown here is derived from an EMBL/GenBank/DDBJ whole genome shotgun (WGS) entry which is preliminary data.</text>
</comment>
<protein>
    <submittedName>
        <fullName evidence="1">Uncharacterized protein</fullName>
    </submittedName>
</protein>
<accession>A0ACB9MYD8</accession>
<reference evidence="1 2" key="1">
    <citation type="journal article" date="2022" name="DNA Res.">
        <title>Chromosomal-level genome assembly of the orchid tree Bauhinia variegata (Leguminosae; Cercidoideae) supports the allotetraploid origin hypothesis of Bauhinia.</title>
        <authorList>
            <person name="Zhong Y."/>
            <person name="Chen Y."/>
            <person name="Zheng D."/>
            <person name="Pang J."/>
            <person name="Liu Y."/>
            <person name="Luo S."/>
            <person name="Meng S."/>
            <person name="Qian L."/>
            <person name="Wei D."/>
            <person name="Dai S."/>
            <person name="Zhou R."/>
        </authorList>
    </citation>
    <scope>NUCLEOTIDE SEQUENCE [LARGE SCALE GENOMIC DNA]</scope>
    <source>
        <strain evidence="1">BV-YZ2020</strain>
    </source>
</reference>
<keyword evidence="2" id="KW-1185">Reference proteome</keyword>
<gene>
    <name evidence="1" type="ORF">L6164_021090</name>
</gene>
<sequence>MLSKSSQSLLALIVSLSALFASFSNAYPLSTRNRWIIDDATGQRAKLVCANWAGHLQPMLPEGLDKQPVKNIVGQIVKHRFNCVRLTYAIYMWTRYGHHSVGQTLSTLDIPAIVEGIAKYNPSVLNMTHIQAFEHVVHELGAQNVKVLFDNHVSEPKWCCGDDDGNGFFGDRHFDAQEWIHGLTLAAKQFNGNSAVVAMSLRNELHGPLQNEPDWYTYVSQAATAIHKANPNVLVVVSGLNFDTELQFLKEKPLKVSLGKKLVFEAHWYSWTGIGRLRQQEIWNKQPLNRICAYSIRAIDQRAGFLTMGKNAVPLIFTEFGFDQTQGTSDNSHNRFVTCFQSYLVGRDMDWGIWALQGGYYLREEIVSLEETFGVLDASFSQLRYPQFTDKFQLLQRKNQDPSSKLPYQSIMYHPQSGQCVQVNAKDELELGSCETKNRWIHKGNGAELLLSGTNKCLHAAGEGKPALVRGDCKSNKSSWKPVSLTKLHLANFEEHGRGLCLQKDLNSSSIVTVKCICITDDSSCLDNPQSQWFQLVFTNV</sequence>
<evidence type="ECO:0000313" key="2">
    <source>
        <dbReference type="Proteomes" id="UP000828941"/>
    </source>
</evidence>
<dbReference type="Proteomes" id="UP000828941">
    <property type="component" value="Chromosome 8"/>
</dbReference>
<evidence type="ECO:0000313" key="1">
    <source>
        <dbReference type="EMBL" id="KAI4328758.1"/>
    </source>
</evidence>
<organism evidence="1 2">
    <name type="scientific">Bauhinia variegata</name>
    <name type="common">Purple orchid tree</name>
    <name type="synonym">Phanera variegata</name>
    <dbReference type="NCBI Taxonomy" id="167791"/>
    <lineage>
        <taxon>Eukaryota</taxon>
        <taxon>Viridiplantae</taxon>
        <taxon>Streptophyta</taxon>
        <taxon>Embryophyta</taxon>
        <taxon>Tracheophyta</taxon>
        <taxon>Spermatophyta</taxon>
        <taxon>Magnoliopsida</taxon>
        <taxon>eudicotyledons</taxon>
        <taxon>Gunneridae</taxon>
        <taxon>Pentapetalae</taxon>
        <taxon>rosids</taxon>
        <taxon>fabids</taxon>
        <taxon>Fabales</taxon>
        <taxon>Fabaceae</taxon>
        <taxon>Cercidoideae</taxon>
        <taxon>Cercideae</taxon>
        <taxon>Bauhiniinae</taxon>
        <taxon>Bauhinia</taxon>
    </lineage>
</organism>